<dbReference type="InterPro" id="IPR036397">
    <property type="entry name" value="RNaseH_sf"/>
</dbReference>
<evidence type="ECO:0000313" key="3">
    <source>
        <dbReference type="Proteomes" id="UP000323506"/>
    </source>
</evidence>
<dbReference type="GO" id="GO:0015074">
    <property type="term" value="P:DNA integration"/>
    <property type="evidence" value="ECO:0007669"/>
    <property type="project" value="InterPro"/>
</dbReference>
<evidence type="ECO:0000313" key="2">
    <source>
        <dbReference type="EMBL" id="TYH22296.1"/>
    </source>
</evidence>
<dbReference type="GO" id="GO:0003676">
    <property type="term" value="F:nucleic acid binding"/>
    <property type="evidence" value="ECO:0007669"/>
    <property type="project" value="InterPro"/>
</dbReference>
<name>A0A5D2GYC6_GOSDA</name>
<feature type="domain" description="Integrase catalytic" evidence="1">
    <location>
        <begin position="1"/>
        <end position="162"/>
    </location>
</feature>
<keyword evidence="3" id="KW-1185">Reference proteome</keyword>
<gene>
    <name evidence="2" type="ORF">ES288_A04G116400v1</name>
</gene>
<dbReference type="InterPro" id="IPR012337">
    <property type="entry name" value="RNaseH-like_sf"/>
</dbReference>
<dbReference type="AlphaFoldDB" id="A0A5D2GYC6"/>
<sequence length="215" mass="24913">MIPEWKWDCMTLDFVTNLLITLRKKDAVGVIVDRLTKSAHFIPVCVDYSLKKLADFYVSEIVRLHGVPLSIVSDRDPGLTSRFWKKLQEALGTKLSFSTAFHLQTDGQSKRVIQILEDMLRCCVLEFQGSWEKYLPLVEFAYNNSYQSSLRMAPYEALYGPKCRTLLLWTESRESQIHGVNLIKDAEEIVKVIRDYLKAASDRQKSYADLKRRKI</sequence>
<dbReference type="PROSITE" id="PS50994">
    <property type="entry name" value="INTEGRASE"/>
    <property type="match status" value="1"/>
</dbReference>
<accession>A0A5D2GYC6</accession>
<dbReference type="EMBL" id="CM017691">
    <property type="protein sequence ID" value="TYH22296.1"/>
    <property type="molecule type" value="Genomic_DNA"/>
</dbReference>
<protein>
    <recommendedName>
        <fullName evidence="1">Integrase catalytic domain-containing protein</fullName>
    </recommendedName>
</protein>
<reference evidence="2 3" key="1">
    <citation type="submission" date="2019-06" db="EMBL/GenBank/DDBJ databases">
        <title>WGS assembly of Gossypium darwinii.</title>
        <authorList>
            <person name="Chen Z.J."/>
            <person name="Sreedasyam A."/>
            <person name="Ando A."/>
            <person name="Song Q."/>
            <person name="De L."/>
            <person name="Hulse-Kemp A."/>
            <person name="Ding M."/>
            <person name="Ye W."/>
            <person name="Kirkbride R."/>
            <person name="Jenkins J."/>
            <person name="Plott C."/>
            <person name="Lovell J."/>
            <person name="Lin Y.-M."/>
            <person name="Vaughn R."/>
            <person name="Liu B."/>
            <person name="Li W."/>
            <person name="Simpson S."/>
            <person name="Scheffler B."/>
            <person name="Saski C."/>
            <person name="Grover C."/>
            <person name="Hu G."/>
            <person name="Conover J."/>
            <person name="Carlson J."/>
            <person name="Shu S."/>
            <person name="Boston L."/>
            <person name="Williams M."/>
            <person name="Peterson D."/>
            <person name="Mcgee K."/>
            <person name="Jones D."/>
            <person name="Wendel J."/>
            <person name="Stelly D."/>
            <person name="Grimwood J."/>
            <person name="Schmutz J."/>
        </authorList>
    </citation>
    <scope>NUCLEOTIDE SEQUENCE [LARGE SCALE GENOMIC DNA]</scope>
    <source>
        <strain evidence="2">1808015.09</strain>
    </source>
</reference>
<dbReference type="PANTHER" id="PTHR45835:SF99">
    <property type="entry name" value="CHROMO DOMAIN-CONTAINING PROTEIN-RELATED"/>
    <property type="match status" value="1"/>
</dbReference>
<dbReference type="PANTHER" id="PTHR45835">
    <property type="entry name" value="YALI0A06105P"/>
    <property type="match status" value="1"/>
</dbReference>
<dbReference type="InterPro" id="IPR001584">
    <property type="entry name" value="Integrase_cat-core"/>
</dbReference>
<dbReference type="Gene3D" id="3.30.420.10">
    <property type="entry name" value="Ribonuclease H-like superfamily/Ribonuclease H"/>
    <property type="match status" value="1"/>
</dbReference>
<dbReference type="Proteomes" id="UP000323506">
    <property type="component" value="Chromosome A04"/>
</dbReference>
<proteinExistence type="predicted"/>
<organism evidence="2 3">
    <name type="scientific">Gossypium darwinii</name>
    <name type="common">Darwin's cotton</name>
    <name type="synonym">Gossypium barbadense var. darwinii</name>
    <dbReference type="NCBI Taxonomy" id="34276"/>
    <lineage>
        <taxon>Eukaryota</taxon>
        <taxon>Viridiplantae</taxon>
        <taxon>Streptophyta</taxon>
        <taxon>Embryophyta</taxon>
        <taxon>Tracheophyta</taxon>
        <taxon>Spermatophyta</taxon>
        <taxon>Magnoliopsida</taxon>
        <taxon>eudicotyledons</taxon>
        <taxon>Gunneridae</taxon>
        <taxon>Pentapetalae</taxon>
        <taxon>rosids</taxon>
        <taxon>malvids</taxon>
        <taxon>Malvales</taxon>
        <taxon>Malvaceae</taxon>
        <taxon>Malvoideae</taxon>
        <taxon>Gossypium</taxon>
    </lineage>
</organism>
<evidence type="ECO:0000259" key="1">
    <source>
        <dbReference type="PROSITE" id="PS50994"/>
    </source>
</evidence>
<dbReference type="SUPFAM" id="SSF53098">
    <property type="entry name" value="Ribonuclease H-like"/>
    <property type="match status" value="1"/>
</dbReference>